<dbReference type="AlphaFoldDB" id="A0A8G2CCE2"/>
<reference evidence="2 3" key="1">
    <citation type="submission" date="2016-11" db="EMBL/GenBank/DDBJ databases">
        <authorList>
            <person name="Varghese N."/>
            <person name="Submissions S."/>
        </authorList>
    </citation>
    <scope>NUCLEOTIDE SEQUENCE [LARGE SCALE GENOMIC DNA]</scope>
    <source>
        <strain evidence="2 3">DSM 17919</strain>
    </source>
</reference>
<evidence type="ECO:0000313" key="3">
    <source>
        <dbReference type="Proteomes" id="UP000184001"/>
    </source>
</evidence>
<name>A0A8G2CCE2_9BACT</name>
<protein>
    <recommendedName>
        <fullName evidence="1">YqbQ/XkdQ domain-containing protein</fullName>
    </recommendedName>
</protein>
<sequence>MHTRNAYFDITIRGKNVSTQLAPYITSVTWSDAANSTEADSLDIELDNRDGLFSGAWQPTKGDKLTAKLITEHWHSEHERLVVNCGVFEIDETAYKFGGAGDSITLKAISAMVKGAIRREKKSRAWENTTFSAIANKIATQHGFGCVFTGDDVQFTRIEQKSESDIAFIRRLAKEHGHALKLGDGKVILMDEAKQDKKPSVGTINKNMVLSVEITDKSTDIYSACEIQYHDAATNETRKYLCKPEGVPTSGQTLKIKSRVESLDAARKKATAALRRKNKFETSGTISCMGNPHCIAGSVCTLGGFGVLNGLYAIEKSTHTTGEGGYTVSLSIRRTVNY</sequence>
<dbReference type="InterPro" id="IPR056937">
    <property type="entry name" value="YqbQ/XkdQ"/>
</dbReference>
<evidence type="ECO:0000313" key="2">
    <source>
        <dbReference type="EMBL" id="SHJ77131.1"/>
    </source>
</evidence>
<evidence type="ECO:0000259" key="1">
    <source>
        <dbReference type="Pfam" id="PF24032"/>
    </source>
</evidence>
<dbReference type="RefSeq" id="WP_073021090.1">
    <property type="nucleotide sequence ID" value="NZ_CP192219.1"/>
</dbReference>
<gene>
    <name evidence="2" type="ORF">SAMN05660830_03182</name>
</gene>
<dbReference type="SUPFAM" id="SSF69279">
    <property type="entry name" value="Phage tail proteins"/>
    <property type="match status" value="1"/>
</dbReference>
<dbReference type="EMBL" id="FQZR01000018">
    <property type="protein sequence ID" value="SHJ77131.1"/>
    <property type="molecule type" value="Genomic_DNA"/>
</dbReference>
<comment type="caution">
    <text evidence="2">The sequence shown here is derived from an EMBL/GenBank/DDBJ whole genome shotgun (WGS) entry which is preliminary data.</text>
</comment>
<feature type="domain" description="YqbQ/XkdQ" evidence="1">
    <location>
        <begin position="263"/>
        <end position="332"/>
    </location>
</feature>
<dbReference type="Pfam" id="PF24032">
    <property type="entry name" value="YQBQ"/>
    <property type="match status" value="1"/>
</dbReference>
<organism evidence="2 3">
    <name type="scientific">Halodesulfovibrio aestuarii</name>
    <dbReference type="NCBI Taxonomy" id="126333"/>
    <lineage>
        <taxon>Bacteria</taxon>
        <taxon>Pseudomonadati</taxon>
        <taxon>Thermodesulfobacteriota</taxon>
        <taxon>Desulfovibrionia</taxon>
        <taxon>Desulfovibrionales</taxon>
        <taxon>Desulfovibrionaceae</taxon>
        <taxon>Halodesulfovibrio</taxon>
    </lineage>
</organism>
<proteinExistence type="predicted"/>
<dbReference type="Proteomes" id="UP000184001">
    <property type="component" value="Unassembled WGS sequence"/>
</dbReference>
<accession>A0A8G2CCE2</accession>